<dbReference type="EMBL" id="QZJZ01000073">
    <property type="protein sequence ID" value="RJP57905.1"/>
    <property type="molecule type" value="Genomic_DNA"/>
</dbReference>
<keyword evidence="1" id="KW-0472">Membrane</keyword>
<dbReference type="PROSITE" id="PS51257">
    <property type="entry name" value="PROKAR_LIPOPROTEIN"/>
    <property type="match status" value="1"/>
</dbReference>
<keyword evidence="1" id="KW-0812">Transmembrane</keyword>
<evidence type="ECO:0000313" key="2">
    <source>
        <dbReference type="EMBL" id="RJP57905.1"/>
    </source>
</evidence>
<evidence type="ECO:0000256" key="1">
    <source>
        <dbReference type="SAM" id="Phobius"/>
    </source>
</evidence>
<dbReference type="Proteomes" id="UP000266426">
    <property type="component" value="Unassembled WGS sequence"/>
</dbReference>
<sequence>MSAIKRKFFYEIFLCGSAGFLLLTGGCANGRLLGDRWFSELISQPEMHNTLQKNLASVQNISGLSGNELFATLLAVALPLLILVVIGQVYHRRSVRSTVSLLVGLIESCETAVEIKRLSALFSQSSPEYKRIVNAELKKMKL</sequence>
<accession>A0A3A4QVB7</accession>
<comment type="caution">
    <text evidence="2">The sequence shown here is derived from an EMBL/GenBank/DDBJ whole genome shotgun (WGS) entry which is preliminary data.</text>
</comment>
<name>A0A3A4QVB7_9BACT</name>
<organism evidence="2 3">
    <name type="scientific">Candidatus Auribacter fodinae</name>
    <dbReference type="NCBI Taxonomy" id="2093366"/>
    <lineage>
        <taxon>Bacteria</taxon>
        <taxon>Pseudomonadati</taxon>
        <taxon>Candidatus Auribacterota</taxon>
        <taxon>Candidatus Auribacteria</taxon>
        <taxon>Candidatus Auribacterales</taxon>
        <taxon>Candidatus Auribacteraceae</taxon>
        <taxon>Candidatus Auribacter</taxon>
    </lineage>
</organism>
<reference evidence="2 3" key="1">
    <citation type="journal article" date="2017" name="ISME J.">
        <title>Energy and carbon metabolisms in a deep terrestrial subsurface fluid microbial community.</title>
        <authorList>
            <person name="Momper L."/>
            <person name="Jungbluth S.P."/>
            <person name="Lee M.D."/>
            <person name="Amend J.P."/>
        </authorList>
    </citation>
    <scope>NUCLEOTIDE SEQUENCE [LARGE SCALE GENOMIC DNA]</scope>
    <source>
        <strain evidence="2">SURF_26</strain>
    </source>
</reference>
<gene>
    <name evidence="2" type="ORF">C4541_09195</name>
</gene>
<proteinExistence type="predicted"/>
<keyword evidence="1" id="KW-1133">Transmembrane helix</keyword>
<protein>
    <submittedName>
        <fullName evidence="2">Uncharacterized protein</fullName>
    </submittedName>
</protein>
<dbReference type="AlphaFoldDB" id="A0A3A4QVB7"/>
<feature type="transmembrane region" description="Helical" evidence="1">
    <location>
        <begin position="69"/>
        <end position="90"/>
    </location>
</feature>
<evidence type="ECO:0000313" key="3">
    <source>
        <dbReference type="Proteomes" id="UP000266426"/>
    </source>
</evidence>